<dbReference type="PRINTS" id="PR00123">
    <property type="entry name" value="ATPASEA"/>
</dbReference>
<dbReference type="Proteomes" id="UP000708576">
    <property type="component" value="Unassembled WGS sequence"/>
</dbReference>
<keyword evidence="15" id="KW-1185">Reference proteome</keyword>
<keyword evidence="4 11" id="KW-0138">CF(0)</keyword>
<dbReference type="InterPro" id="IPR035908">
    <property type="entry name" value="F0_ATP_A_sf"/>
</dbReference>
<keyword evidence="10 11" id="KW-0066">ATP synthesis</keyword>
<evidence type="ECO:0000256" key="2">
    <source>
        <dbReference type="ARBA" id="ARBA00006810"/>
    </source>
</evidence>
<keyword evidence="6 11" id="KW-0375">Hydrogen ion transport</keyword>
<feature type="transmembrane region" description="Helical" evidence="11">
    <location>
        <begin position="201"/>
        <end position="221"/>
    </location>
</feature>
<evidence type="ECO:0000313" key="14">
    <source>
        <dbReference type="EMBL" id="MBS2096936.1"/>
    </source>
</evidence>
<evidence type="ECO:0000256" key="13">
    <source>
        <dbReference type="SAM" id="SignalP"/>
    </source>
</evidence>
<accession>A0ABS5JPX5</accession>
<feature type="chain" id="PRO_5045285045" description="ATP synthase subunit a" evidence="13">
    <location>
        <begin position="23"/>
        <end position="359"/>
    </location>
</feature>
<name>A0ABS5JPX5_9BACT</name>
<evidence type="ECO:0000256" key="10">
    <source>
        <dbReference type="ARBA" id="ARBA00023310"/>
    </source>
</evidence>
<comment type="subcellular location">
    <subcellularLocation>
        <location evidence="11 12">Cell membrane</location>
        <topology evidence="11 12">Multi-pass membrane protein</topology>
    </subcellularLocation>
    <subcellularLocation>
        <location evidence="1">Membrane</location>
        <topology evidence="1">Multi-pass membrane protein</topology>
    </subcellularLocation>
</comment>
<reference evidence="14 15" key="1">
    <citation type="journal article" date="2015" name="Int. J. Syst. Evol. Microbiol.">
        <title>Carboxylicivirga linearis sp. nov., isolated from a sea cucumber culture pond.</title>
        <authorList>
            <person name="Wang F.Q."/>
            <person name="Zhou Y.X."/>
            <person name="Lin X.Z."/>
            <person name="Chen G.J."/>
            <person name="Du Z.J."/>
        </authorList>
    </citation>
    <scope>NUCLEOTIDE SEQUENCE [LARGE SCALE GENOMIC DNA]</scope>
    <source>
        <strain evidence="14 15">FB218</strain>
    </source>
</reference>
<evidence type="ECO:0000256" key="8">
    <source>
        <dbReference type="ARBA" id="ARBA00023065"/>
    </source>
</evidence>
<protein>
    <recommendedName>
        <fullName evidence="11 12">ATP synthase subunit a</fullName>
    </recommendedName>
    <alternativeName>
        <fullName evidence="11">ATP synthase F0 sector subunit a</fullName>
    </alternativeName>
    <alternativeName>
        <fullName evidence="11">F-ATPase subunit 6</fullName>
    </alternativeName>
</protein>
<dbReference type="NCBIfam" id="TIGR01131">
    <property type="entry name" value="ATP_synt_6_or_A"/>
    <property type="match status" value="1"/>
</dbReference>
<comment type="function">
    <text evidence="11 12">Key component of the proton channel; it plays a direct role in the translocation of protons across the membrane.</text>
</comment>
<evidence type="ECO:0000256" key="12">
    <source>
        <dbReference type="RuleBase" id="RU000483"/>
    </source>
</evidence>
<evidence type="ECO:0000256" key="6">
    <source>
        <dbReference type="ARBA" id="ARBA00022781"/>
    </source>
</evidence>
<dbReference type="PANTHER" id="PTHR11410">
    <property type="entry name" value="ATP SYNTHASE SUBUNIT A"/>
    <property type="match status" value="1"/>
</dbReference>
<dbReference type="Gene3D" id="1.20.120.220">
    <property type="entry name" value="ATP synthase, F0 complex, subunit A"/>
    <property type="match status" value="1"/>
</dbReference>
<sequence length="359" mass="40876">MRHTKQVLILIAIFFSSLVTYASDKHSEEIEEEFDAMEMINHHIADAHEWHVISYAKQSGEEVHIAIPLPIIIFHDGKLRVFMSSAFHHGEELVHKGDDYYKLYHEKIYITDADGAIHYDENHDVLNEKPWDFSITKNVASMFMSAVIILLLFILAARRYGPEPKAPKGLQSFLEPLILFVREDIGIAQIGKEKYERYMPYLLTVFFFIWINNLIGLVPFFPGGSNLTGNISVTMLLALITFLVTNFSGTKSYWQHIFWMPGVPAPIRILLSAIEFIGILTKPFALMIRLMANITAGHIIILSLFSLIFVMKSLAIAPVSILMSLMMFMLELLVAALQAYIFTLLSALFIGMAVHEEEH</sequence>
<dbReference type="CDD" id="cd00310">
    <property type="entry name" value="ATP-synt_Fo_a_6"/>
    <property type="match status" value="1"/>
</dbReference>
<dbReference type="EMBL" id="JAGUCO010000001">
    <property type="protein sequence ID" value="MBS2096936.1"/>
    <property type="molecule type" value="Genomic_DNA"/>
</dbReference>
<evidence type="ECO:0000256" key="9">
    <source>
        <dbReference type="ARBA" id="ARBA00023136"/>
    </source>
</evidence>
<proteinExistence type="inferred from homology"/>
<keyword evidence="7 11" id="KW-1133">Transmembrane helix</keyword>
<dbReference type="InterPro" id="IPR000568">
    <property type="entry name" value="ATP_synth_F0_asu"/>
</dbReference>
<keyword evidence="13" id="KW-0732">Signal</keyword>
<feature type="transmembrane region" description="Helical" evidence="11">
    <location>
        <begin position="227"/>
        <end position="245"/>
    </location>
</feature>
<feature type="transmembrane region" description="Helical" evidence="11">
    <location>
        <begin position="139"/>
        <end position="157"/>
    </location>
</feature>
<feature type="transmembrane region" description="Helical" evidence="11">
    <location>
        <begin position="286"/>
        <end position="311"/>
    </location>
</feature>
<dbReference type="InterPro" id="IPR045083">
    <property type="entry name" value="ATP_synth_F0_asu_bact/mt"/>
</dbReference>
<gene>
    <name evidence="11 14" type="primary">atpB</name>
    <name evidence="14" type="ORF">KEM10_01520</name>
</gene>
<evidence type="ECO:0000256" key="11">
    <source>
        <dbReference type="HAMAP-Rule" id="MF_01393"/>
    </source>
</evidence>
<evidence type="ECO:0000313" key="15">
    <source>
        <dbReference type="Proteomes" id="UP000708576"/>
    </source>
</evidence>
<feature type="transmembrane region" description="Helical" evidence="11">
    <location>
        <begin position="332"/>
        <end position="354"/>
    </location>
</feature>
<organism evidence="14 15">
    <name type="scientific">Carboxylicivirga linearis</name>
    <dbReference type="NCBI Taxonomy" id="1628157"/>
    <lineage>
        <taxon>Bacteria</taxon>
        <taxon>Pseudomonadati</taxon>
        <taxon>Bacteroidota</taxon>
        <taxon>Bacteroidia</taxon>
        <taxon>Marinilabiliales</taxon>
        <taxon>Marinilabiliaceae</taxon>
        <taxon>Carboxylicivirga</taxon>
    </lineage>
</organism>
<evidence type="ECO:0000256" key="1">
    <source>
        <dbReference type="ARBA" id="ARBA00004141"/>
    </source>
</evidence>
<feature type="transmembrane region" description="Helical" evidence="11">
    <location>
        <begin position="257"/>
        <end position="280"/>
    </location>
</feature>
<evidence type="ECO:0000256" key="7">
    <source>
        <dbReference type="ARBA" id="ARBA00022989"/>
    </source>
</evidence>
<evidence type="ECO:0000256" key="3">
    <source>
        <dbReference type="ARBA" id="ARBA00022448"/>
    </source>
</evidence>
<comment type="similarity">
    <text evidence="2 11 12">Belongs to the ATPase A chain family.</text>
</comment>
<evidence type="ECO:0000256" key="5">
    <source>
        <dbReference type="ARBA" id="ARBA00022692"/>
    </source>
</evidence>
<keyword evidence="9 11" id="KW-0472">Membrane</keyword>
<keyword evidence="8 11" id="KW-0406">Ion transport</keyword>
<dbReference type="SUPFAM" id="SSF81336">
    <property type="entry name" value="F1F0 ATP synthase subunit A"/>
    <property type="match status" value="1"/>
</dbReference>
<comment type="caution">
    <text evidence="14">The sequence shown here is derived from an EMBL/GenBank/DDBJ whole genome shotgun (WGS) entry which is preliminary data.</text>
</comment>
<evidence type="ECO:0000256" key="4">
    <source>
        <dbReference type="ARBA" id="ARBA00022547"/>
    </source>
</evidence>
<keyword evidence="5 11" id="KW-0812">Transmembrane</keyword>
<dbReference type="HAMAP" id="MF_01393">
    <property type="entry name" value="ATP_synth_a_bact"/>
    <property type="match status" value="1"/>
</dbReference>
<keyword evidence="3 11" id="KW-0813">Transport</keyword>
<dbReference type="PANTHER" id="PTHR11410:SF0">
    <property type="entry name" value="ATP SYNTHASE SUBUNIT A"/>
    <property type="match status" value="1"/>
</dbReference>
<feature type="signal peptide" evidence="13">
    <location>
        <begin position="1"/>
        <end position="22"/>
    </location>
</feature>
<dbReference type="RefSeq" id="WP_212212564.1">
    <property type="nucleotide sequence ID" value="NZ_JAGUCO010000001.1"/>
</dbReference>
<keyword evidence="11" id="KW-1003">Cell membrane</keyword>
<dbReference type="Pfam" id="PF00119">
    <property type="entry name" value="ATP-synt_A"/>
    <property type="match status" value="1"/>
</dbReference>